<dbReference type="EMBL" id="JANGAB010000001">
    <property type="protein sequence ID" value="MCQ4948129.1"/>
    <property type="molecule type" value="Genomic_DNA"/>
</dbReference>
<accession>A0AAW5KBQ2</accession>
<dbReference type="GO" id="GO:0046872">
    <property type="term" value="F:metal ion binding"/>
    <property type="evidence" value="ECO:0007669"/>
    <property type="project" value="UniProtKB-KW"/>
</dbReference>
<dbReference type="SUPFAM" id="SSF56300">
    <property type="entry name" value="Metallo-dependent phosphatases"/>
    <property type="match status" value="1"/>
</dbReference>
<evidence type="ECO:0000256" key="2">
    <source>
        <dbReference type="PIRSR" id="PIRSR004789-51"/>
    </source>
</evidence>
<keyword evidence="2" id="KW-0479">Metal-binding</keyword>
<dbReference type="NCBIfam" id="TIGR00282">
    <property type="entry name" value="TIGR00282 family metallophosphoesterase"/>
    <property type="match status" value="1"/>
</dbReference>
<sequence length="258" mass="28043">MRRERGDVNILFIGDVVGPAGCRHLQRVLPDLRRQYGAQLCICNGENSAEGNGLGYDSAQMLLQAGVDVITTGNHLFKKREALSLLEEMPHVVRPLNYTRAPGCGWYLFDSIRGQVCVVSLMGTVFMDGLPSPFETMDEFLKDPPCETVVVDFHAEATSEKRAMGFYLDGRVAAVLGTHTHVQTADAQILPGGTAYITDAGMTGPADSVLGVKKEIILERFLTHLPNRFEIASGPCTLCGVALELEGKRAKNIASFCV</sequence>
<dbReference type="Gene3D" id="3.60.21.10">
    <property type="match status" value="1"/>
</dbReference>
<dbReference type="GO" id="GO:0004113">
    <property type="term" value="F:2',3'-cyclic-nucleotide 3'-phosphodiesterase activity"/>
    <property type="evidence" value="ECO:0007669"/>
    <property type="project" value="TreeGrafter"/>
</dbReference>
<feature type="binding site" evidence="2">
    <location>
        <position position="15"/>
    </location>
    <ligand>
        <name>Fe cation</name>
        <dbReference type="ChEBI" id="CHEBI:24875"/>
        <label>1</label>
    </ligand>
</feature>
<evidence type="ECO:0000256" key="1">
    <source>
        <dbReference type="PIRSR" id="PIRSR004789-50"/>
    </source>
</evidence>
<dbReference type="RefSeq" id="WP_256135103.1">
    <property type="nucleotide sequence ID" value="NZ_JANGAB010000001.1"/>
</dbReference>
<dbReference type="Pfam" id="PF13277">
    <property type="entry name" value="YmdB"/>
    <property type="match status" value="1"/>
</dbReference>
<dbReference type="PIRSF" id="PIRSF004789">
    <property type="entry name" value="DR1281"/>
    <property type="match status" value="1"/>
</dbReference>
<dbReference type="AlphaFoldDB" id="A0AAW5KBQ2"/>
<feature type="binding site" evidence="2">
    <location>
        <position position="154"/>
    </location>
    <ligand>
        <name>Fe cation</name>
        <dbReference type="ChEBI" id="CHEBI:24875"/>
        <label>2</label>
    </ligand>
</feature>
<feature type="binding site" evidence="2">
    <location>
        <position position="46"/>
    </location>
    <ligand>
        <name>Fe cation</name>
        <dbReference type="ChEBI" id="CHEBI:24875"/>
        <label>2</label>
    </ligand>
</feature>
<comment type="caution">
    <text evidence="3">The sequence shown here is derived from an EMBL/GenBank/DDBJ whole genome shotgun (WGS) entry which is preliminary data.</text>
</comment>
<name>A0AAW5KBQ2_9FIRM</name>
<proteinExistence type="predicted"/>
<dbReference type="Proteomes" id="UP001205063">
    <property type="component" value="Unassembled WGS sequence"/>
</dbReference>
<feature type="binding site" evidence="2">
    <location>
        <position position="46"/>
    </location>
    <ligand>
        <name>Fe cation</name>
        <dbReference type="ChEBI" id="CHEBI:24875"/>
        <label>1</label>
    </ligand>
</feature>
<evidence type="ECO:0000313" key="4">
    <source>
        <dbReference type="Proteomes" id="UP001205063"/>
    </source>
</evidence>
<organism evidence="3 4">
    <name type="scientific">Bittarella massiliensis</name>
    <name type="common">ex Durand et al. 2017</name>
    <dbReference type="NCBI Taxonomy" id="1720313"/>
    <lineage>
        <taxon>Bacteria</taxon>
        <taxon>Bacillati</taxon>
        <taxon>Bacillota</taxon>
        <taxon>Clostridia</taxon>
        <taxon>Eubacteriales</taxon>
        <taxon>Oscillospiraceae</taxon>
        <taxon>Bittarella (ex Durand et al. 2017)</taxon>
    </lineage>
</organism>
<feature type="binding site" evidence="2">
    <location>
        <position position="47"/>
    </location>
    <ligand>
        <name>Fe cation</name>
        <dbReference type="ChEBI" id="CHEBI:24875"/>
        <label>1</label>
    </ligand>
</feature>
<feature type="binding site" evidence="2">
    <location>
        <position position="179"/>
    </location>
    <ligand>
        <name>Fe cation</name>
        <dbReference type="ChEBI" id="CHEBI:24875"/>
        <label>2</label>
    </ligand>
</feature>
<protein>
    <submittedName>
        <fullName evidence="3">TIGR00282 family metallophosphoesterase</fullName>
    </submittedName>
</protein>
<reference evidence="3" key="1">
    <citation type="submission" date="2022-06" db="EMBL/GenBank/DDBJ databases">
        <title>Isolation of gut microbiota from human fecal samples.</title>
        <authorList>
            <person name="Pamer E.G."/>
            <person name="Barat B."/>
            <person name="Waligurski E."/>
            <person name="Medina S."/>
            <person name="Paddock L."/>
            <person name="Mostad J."/>
        </authorList>
    </citation>
    <scope>NUCLEOTIDE SEQUENCE</scope>
    <source>
        <strain evidence="3">DFI.7.96</strain>
    </source>
</reference>
<dbReference type="PANTHER" id="PTHR36303">
    <property type="entry name" value="2',3'-CYCLIC-NUCLEOTIDE 2'-PHOSPHODIESTERASE"/>
    <property type="match status" value="1"/>
</dbReference>
<feature type="binding site" evidence="2">
    <location>
        <position position="74"/>
    </location>
    <ligand>
        <name>Fe cation</name>
        <dbReference type="ChEBI" id="CHEBI:24875"/>
        <label>2</label>
    </ligand>
</feature>
<feature type="binding site" evidence="2">
    <location>
        <position position="181"/>
    </location>
    <ligand>
        <name>Fe cation</name>
        <dbReference type="ChEBI" id="CHEBI:24875"/>
        <label>1</label>
    </ligand>
</feature>
<dbReference type="PANTHER" id="PTHR36303:SF1">
    <property type="entry name" value="2',3'-CYCLIC-NUCLEOTIDE 2'-PHOSPHODIESTERASE"/>
    <property type="match status" value="1"/>
</dbReference>
<evidence type="ECO:0000313" key="3">
    <source>
        <dbReference type="EMBL" id="MCQ4948129.1"/>
    </source>
</evidence>
<dbReference type="InterPro" id="IPR005235">
    <property type="entry name" value="YmdB-like"/>
</dbReference>
<dbReference type="InterPro" id="IPR029052">
    <property type="entry name" value="Metallo-depent_PP-like"/>
</dbReference>
<gene>
    <name evidence="3" type="ORF">NE646_00390</name>
</gene>
<feature type="active site" description="Proton donor" evidence="1">
    <location>
        <position position="75"/>
    </location>
</feature>